<evidence type="ECO:0000313" key="2">
    <source>
        <dbReference type="Proteomes" id="UP000663879"/>
    </source>
</evidence>
<sequence length="104" mass="12169">MTNEQLYAIVNQRPITEELRKRQLKLIGHCLRMPPEEPANIYALYQSRVREKNKSGRPTAKYIEQISKFVTNYSRLKVTKADISKYSSDKRSWNSLITEPKKPG</sequence>
<comment type="caution">
    <text evidence="1">The sequence shown here is derived from an EMBL/GenBank/DDBJ whole genome shotgun (WGS) entry which is preliminary data.</text>
</comment>
<protein>
    <submittedName>
        <fullName evidence="1">Uncharacterized protein</fullName>
    </submittedName>
</protein>
<accession>A0A813T129</accession>
<dbReference type="Proteomes" id="UP000663879">
    <property type="component" value="Unassembled WGS sequence"/>
</dbReference>
<organism evidence="1 2">
    <name type="scientific">Brachionus calyciflorus</name>
    <dbReference type="NCBI Taxonomy" id="104777"/>
    <lineage>
        <taxon>Eukaryota</taxon>
        <taxon>Metazoa</taxon>
        <taxon>Spiralia</taxon>
        <taxon>Gnathifera</taxon>
        <taxon>Rotifera</taxon>
        <taxon>Eurotatoria</taxon>
        <taxon>Monogononta</taxon>
        <taxon>Pseudotrocha</taxon>
        <taxon>Ploima</taxon>
        <taxon>Brachionidae</taxon>
        <taxon>Brachionus</taxon>
    </lineage>
</organism>
<evidence type="ECO:0000313" key="1">
    <source>
        <dbReference type="EMBL" id="CAF0808119.1"/>
    </source>
</evidence>
<dbReference type="EMBL" id="CAJNOC010000833">
    <property type="protein sequence ID" value="CAF0808119.1"/>
    <property type="molecule type" value="Genomic_DNA"/>
</dbReference>
<name>A0A813T129_9BILA</name>
<reference evidence="1" key="1">
    <citation type="submission" date="2021-02" db="EMBL/GenBank/DDBJ databases">
        <authorList>
            <person name="Nowell W R."/>
        </authorList>
    </citation>
    <scope>NUCLEOTIDE SEQUENCE</scope>
    <source>
        <strain evidence="1">Ploen Becks lab</strain>
    </source>
</reference>
<dbReference type="AlphaFoldDB" id="A0A813T129"/>
<keyword evidence="2" id="KW-1185">Reference proteome</keyword>
<gene>
    <name evidence="1" type="ORF">OXX778_LOCUS6827</name>
</gene>
<proteinExistence type="predicted"/>
<dbReference type="OrthoDB" id="8063258at2759"/>